<feature type="coiled-coil region" evidence="6">
    <location>
        <begin position="332"/>
        <end position="359"/>
    </location>
</feature>
<evidence type="ECO:0000256" key="1">
    <source>
        <dbReference type="ARBA" id="ARBA00001946"/>
    </source>
</evidence>
<dbReference type="GO" id="GO:0003723">
    <property type="term" value="F:RNA binding"/>
    <property type="evidence" value="ECO:0007669"/>
    <property type="project" value="UniProtKB-KW"/>
</dbReference>
<dbReference type="RefSeq" id="WP_090606342.1">
    <property type="nucleotide sequence ID" value="NZ_FNZR01000005.1"/>
</dbReference>
<dbReference type="STRING" id="332977.SAMN05421740_105234"/>
<evidence type="ECO:0000256" key="2">
    <source>
        <dbReference type="ARBA" id="ARBA00022723"/>
    </source>
</evidence>
<reference evidence="9" key="1">
    <citation type="submission" date="2016-10" db="EMBL/GenBank/DDBJ databases">
        <authorList>
            <person name="Varghese N."/>
            <person name="Submissions S."/>
        </authorList>
    </citation>
    <scope>NUCLEOTIDE SEQUENCE [LARGE SCALE GENOMIC DNA]</scope>
    <source>
        <strain evidence="9">Jip14</strain>
    </source>
</reference>
<evidence type="ECO:0000256" key="6">
    <source>
        <dbReference type="SAM" id="Coils"/>
    </source>
</evidence>
<dbReference type="InterPro" id="IPR012340">
    <property type="entry name" value="NA-bd_OB-fold"/>
</dbReference>
<evidence type="ECO:0000313" key="8">
    <source>
        <dbReference type="EMBL" id="SEL44255.1"/>
    </source>
</evidence>
<dbReference type="OrthoDB" id="9804278at2"/>
<proteinExistence type="predicted"/>
<feature type="domain" description="S1 motif" evidence="7">
    <location>
        <begin position="38"/>
        <end position="142"/>
    </location>
</feature>
<dbReference type="GO" id="GO:0005737">
    <property type="term" value="C:cytoplasm"/>
    <property type="evidence" value="ECO:0007669"/>
    <property type="project" value="TreeGrafter"/>
</dbReference>
<keyword evidence="2" id="KW-0479">Metal-binding</keyword>
<name>A0A1H7Q9U1_9SPHI</name>
<comment type="cofactor">
    <cofactor evidence="1">
        <name>Mg(2+)</name>
        <dbReference type="ChEBI" id="CHEBI:18420"/>
    </cofactor>
</comment>
<dbReference type="InterPro" id="IPR019307">
    <property type="entry name" value="RNA-bd_AU-1/RNase_E/G"/>
</dbReference>
<evidence type="ECO:0000256" key="5">
    <source>
        <dbReference type="ARBA" id="ARBA00022884"/>
    </source>
</evidence>
<dbReference type="GO" id="GO:0016787">
    <property type="term" value="F:hydrolase activity"/>
    <property type="evidence" value="ECO:0007669"/>
    <property type="project" value="UniProtKB-KW"/>
</dbReference>
<keyword evidence="6" id="KW-0175">Coiled coil</keyword>
<evidence type="ECO:0000313" key="9">
    <source>
        <dbReference type="Proteomes" id="UP000198916"/>
    </source>
</evidence>
<evidence type="ECO:0000256" key="3">
    <source>
        <dbReference type="ARBA" id="ARBA00022801"/>
    </source>
</evidence>
<evidence type="ECO:0000259" key="7">
    <source>
        <dbReference type="SMART" id="SM00316"/>
    </source>
</evidence>
<dbReference type="Gene3D" id="2.40.50.140">
    <property type="entry name" value="Nucleic acid-binding proteins"/>
    <property type="match status" value="1"/>
</dbReference>
<keyword evidence="9" id="KW-1185">Reference proteome</keyword>
<dbReference type="EMBL" id="FNZR01000005">
    <property type="protein sequence ID" value="SEL44255.1"/>
    <property type="molecule type" value="Genomic_DNA"/>
</dbReference>
<dbReference type="PANTHER" id="PTHR30001:SF0">
    <property type="entry name" value="RIBONUCLEASE G"/>
    <property type="match status" value="1"/>
</dbReference>
<sequence>MVKELIIDSAPEKGVTIALLQDKQLVELSKEQANNNYAVGDIYLGRIKKIMPGLNAAFVDVGYSKDAFLHYLDLGPQVQSLIKLTKLVKNGSYKEKLLDSLKLEKDINKAGKISEVLARNMLLPVQIAKEPISTKGPRLSSDLSIAGRYVVLVPFSSAVSISKRIKGNTERNRLKKIVESIKPANFGVIIRTVSEGKGVAELQKDLLDLIAKWEVLTSRLRGAEPTHKVLGEMDRTSTILRDILTDEFTHIYVSDPVIFEETRSYVQEISPDLEKIVKLYKHREPIFEHFGVERQIKAAFGKTVNLHGGAYLVIEHTEALHVIDVNSGNRTANKENQEENALQVNMEAAKEIARQLRLRDMGGIVVIDFIDMHKPTNRKELHAYLKQCMAADRARHTILPPSKFGLVQITRQRVRPEMTIVTNEKCPACDGTGEIRSSIVLMDDIQNNLSFILHEQNEKDITLGVHPYIYAYIKSGLISRRMKWYFKFGRWIKVKPIASYYLTEFHFFNGKDVEIKL</sequence>
<dbReference type="PANTHER" id="PTHR30001">
    <property type="entry name" value="RIBONUCLEASE"/>
    <property type="match status" value="1"/>
</dbReference>
<dbReference type="GO" id="GO:0006364">
    <property type="term" value="P:rRNA processing"/>
    <property type="evidence" value="ECO:0007669"/>
    <property type="project" value="TreeGrafter"/>
</dbReference>
<dbReference type="AlphaFoldDB" id="A0A1H7Q9U1"/>
<evidence type="ECO:0000256" key="4">
    <source>
        <dbReference type="ARBA" id="ARBA00022842"/>
    </source>
</evidence>
<dbReference type="Proteomes" id="UP000198916">
    <property type="component" value="Unassembled WGS sequence"/>
</dbReference>
<dbReference type="InterPro" id="IPR004659">
    <property type="entry name" value="RNase_E/G"/>
</dbReference>
<keyword evidence="3" id="KW-0378">Hydrolase</keyword>
<protein>
    <submittedName>
        <fullName evidence="8">Ribonuclease G</fullName>
    </submittedName>
</protein>
<accession>A0A1H7Q9U1</accession>
<dbReference type="CDD" id="cd04453">
    <property type="entry name" value="S1_RNase_E"/>
    <property type="match status" value="1"/>
</dbReference>
<dbReference type="GO" id="GO:0046872">
    <property type="term" value="F:metal ion binding"/>
    <property type="evidence" value="ECO:0007669"/>
    <property type="project" value="UniProtKB-KW"/>
</dbReference>
<gene>
    <name evidence="8" type="ORF">SAMN05421740_105234</name>
</gene>
<dbReference type="InterPro" id="IPR003029">
    <property type="entry name" value="S1_domain"/>
</dbReference>
<dbReference type="Pfam" id="PF10150">
    <property type="entry name" value="RNase_E_G"/>
    <property type="match status" value="1"/>
</dbReference>
<dbReference type="SMART" id="SM00316">
    <property type="entry name" value="S1"/>
    <property type="match status" value="1"/>
</dbReference>
<keyword evidence="5" id="KW-0694">RNA-binding</keyword>
<dbReference type="GO" id="GO:0004540">
    <property type="term" value="F:RNA nuclease activity"/>
    <property type="evidence" value="ECO:0007669"/>
    <property type="project" value="InterPro"/>
</dbReference>
<organism evidence="8 9">
    <name type="scientific">Parapedobacter koreensis</name>
    <dbReference type="NCBI Taxonomy" id="332977"/>
    <lineage>
        <taxon>Bacteria</taxon>
        <taxon>Pseudomonadati</taxon>
        <taxon>Bacteroidota</taxon>
        <taxon>Sphingobacteriia</taxon>
        <taxon>Sphingobacteriales</taxon>
        <taxon>Sphingobacteriaceae</taxon>
        <taxon>Parapedobacter</taxon>
    </lineage>
</organism>
<keyword evidence="4" id="KW-0460">Magnesium</keyword>
<dbReference type="SUPFAM" id="SSF50249">
    <property type="entry name" value="Nucleic acid-binding proteins"/>
    <property type="match status" value="1"/>
</dbReference>
<dbReference type="NCBIfam" id="TIGR00757">
    <property type="entry name" value="RNaseEG"/>
    <property type="match status" value="1"/>
</dbReference>